<dbReference type="GO" id="GO:0016887">
    <property type="term" value="F:ATP hydrolysis activity"/>
    <property type="evidence" value="ECO:0007669"/>
    <property type="project" value="RHEA"/>
</dbReference>
<keyword evidence="2" id="KW-0233">DNA recombination</keyword>
<dbReference type="CDD" id="cd18037">
    <property type="entry name" value="DEXSc_Pif1_like"/>
    <property type="match status" value="1"/>
</dbReference>
<dbReference type="InterPro" id="IPR010285">
    <property type="entry name" value="DNA_helicase_pif1-like_DEAD"/>
</dbReference>
<dbReference type="HOGENOM" id="CLU_001613_7_1_1"/>
<feature type="region of interest" description="Disordered" evidence="3">
    <location>
        <begin position="134"/>
        <end position="157"/>
    </location>
</feature>
<comment type="similarity">
    <text evidence="2">Belongs to the helicase family.</text>
</comment>
<comment type="cofactor">
    <cofactor evidence="2">
        <name>Mg(2+)</name>
        <dbReference type="ChEBI" id="CHEBI:18420"/>
    </cofactor>
</comment>
<dbReference type="EMBL" id="JH431790">
    <property type="status" value="NOT_ANNOTATED_CDS"/>
    <property type="molecule type" value="Genomic_DNA"/>
</dbReference>
<dbReference type="InterPro" id="IPR057437">
    <property type="entry name" value="PIF1/LRR1_PH"/>
</dbReference>
<evidence type="ECO:0000313" key="7">
    <source>
        <dbReference type="EnsemblMetazoa" id="SMAR007548-PA"/>
    </source>
</evidence>
<sequence length="575" mass="63948">MEDKLSSEMTCTVGIEANGHRNTFKNTRVNLCRNIFHDIILKLNIANTNDKFTITKENVIHRKFVKEGKASIEFPHQKTVIFFSNCPPDKLTVFIKTLIAKNSSENTKISTRNRLLANKPSTLTEISPIFVPNATKTSTQSPQTPNTSKRKSENKENIYPALKRSKINLNSVLKTVLTSEQEKVIEVVRGGRNVFFTGSAGTGKSFLLKKLIGILPPENTVVCASTGVAACHVGGITLHSFAGNEKKSGSSQWLKCQHLIIDEISMVDGEFFSKLEMMARKARRSDKVFGGIQLILSGDFLQLPPVSKGNEKVLFCFQVKEWAKCQFKCVELVKVHRQSDPGFIGILQSIRMGSCSEEVADVLRGTAGQVIESDGIVASRLCTHKKDVQRINEEQLYSLPGASKYFTAIDNNIYYTDYIDQHCPVNRKIQLKIGCQIMLCKNLNVQKGLVNGARGVITGFEAGNDGLPIVKFKTGLQQTVQFERYLINSVGGITLTRQQLPLTLAWAISIHKSQGMTLDCVELCLKNVFAAGQAYVAMSRAKSLEGIRVIDFNPNCVRADPDVLRFYSRIKRCLE</sequence>
<dbReference type="CDD" id="cd18809">
    <property type="entry name" value="SF1_C_RecD"/>
    <property type="match status" value="1"/>
</dbReference>
<keyword evidence="1" id="KW-0539">Nucleus</keyword>
<feature type="domain" description="PIF1/LRR1 pleckstrin homology" evidence="6">
    <location>
        <begin position="19"/>
        <end position="111"/>
    </location>
</feature>
<dbReference type="InterPro" id="IPR049163">
    <property type="entry name" value="Pif1-like_2B_dom"/>
</dbReference>
<dbReference type="GO" id="GO:0000723">
    <property type="term" value="P:telomere maintenance"/>
    <property type="evidence" value="ECO:0007669"/>
    <property type="project" value="InterPro"/>
</dbReference>
<dbReference type="GO" id="GO:0006310">
    <property type="term" value="P:DNA recombination"/>
    <property type="evidence" value="ECO:0007669"/>
    <property type="project" value="UniProtKB-KW"/>
</dbReference>
<feature type="domain" description="DNA helicase Pif1-like DEAD-box helicase" evidence="4">
    <location>
        <begin position="177"/>
        <end position="358"/>
    </location>
</feature>
<keyword evidence="2" id="KW-0234">DNA repair</keyword>
<proteinExistence type="inferred from homology"/>
<keyword evidence="2" id="KW-0547">Nucleotide-binding</keyword>
<organism evidence="7 8">
    <name type="scientific">Strigamia maritima</name>
    <name type="common">European centipede</name>
    <name type="synonym">Geophilus maritimus</name>
    <dbReference type="NCBI Taxonomy" id="126957"/>
    <lineage>
        <taxon>Eukaryota</taxon>
        <taxon>Metazoa</taxon>
        <taxon>Ecdysozoa</taxon>
        <taxon>Arthropoda</taxon>
        <taxon>Myriapoda</taxon>
        <taxon>Chilopoda</taxon>
        <taxon>Pleurostigmophora</taxon>
        <taxon>Geophilomorpha</taxon>
        <taxon>Linotaeniidae</taxon>
        <taxon>Strigamia</taxon>
    </lineage>
</organism>
<keyword evidence="2" id="KW-0347">Helicase</keyword>
<dbReference type="EC" id="5.6.2.3" evidence="2"/>
<evidence type="ECO:0000259" key="5">
    <source>
        <dbReference type="Pfam" id="PF21530"/>
    </source>
</evidence>
<dbReference type="Proteomes" id="UP000014500">
    <property type="component" value="Unassembled WGS sequence"/>
</dbReference>
<dbReference type="eggNOG" id="KOG0987">
    <property type="taxonomic scope" value="Eukaryota"/>
</dbReference>
<name>T1J1X4_STRMM</name>
<dbReference type="GO" id="GO:0043139">
    <property type="term" value="F:5'-3' DNA helicase activity"/>
    <property type="evidence" value="ECO:0007669"/>
    <property type="project" value="UniProtKB-EC"/>
</dbReference>
<dbReference type="AlphaFoldDB" id="T1J1X4"/>
<reference evidence="7" key="2">
    <citation type="submission" date="2015-02" db="UniProtKB">
        <authorList>
            <consortium name="EnsemblMetazoa"/>
        </authorList>
    </citation>
    <scope>IDENTIFICATION</scope>
</reference>
<evidence type="ECO:0000313" key="8">
    <source>
        <dbReference type="Proteomes" id="UP000014500"/>
    </source>
</evidence>
<dbReference type="Gene3D" id="3.40.50.300">
    <property type="entry name" value="P-loop containing nucleotide triphosphate hydrolases"/>
    <property type="match status" value="2"/>
</dbReference>
<keyword evidence="8" id="KW-1185">Reference proteome</keyword>
<evidence type="ECO:0000256" key="1">
    <source>
        <dbReference type="ARBA" id="ARBA00023242"/>
    </source>
</evidence>
<keyword evidence="2" id="KW-0378">Hydrolase</keyword>
<dbReference type="PhylomeDB" id="T1J1X4"/>
<dbReference type="Pfam" id="PF21530">
    <property type="entry name" value="Pif1_2B_dom"/>
    <property type="match status" value="1"/>
</dbReference>
<dbReference type="Pfam" id="PF25344">
    <property type="entry name" value="PH_LRR1"/>
    <property type="match status" value="1"/>
</dbReference>
<dbReference type="InterPro" id="IPR027417">
    <property type="entry name" value="P-loop_NTPase"/>
</dbReference>
<dbReference type="PANTHER" id="PTHR47642">
    <property type="entry name" value="ATP-DEPENDENT DNA HELICASE"/>
    <property type="match status" value="1"/>
</dbReference>
<dbReference type="STRING" id="126957.T1J1X4"/>
<reference evidence="8" key="1">
    <citation type="submission" date="2011-05" db="EMBL/GenBank/DDBJ databases">
        <authorList>
            <person name="Richards S.R."/>
            <person name="Qu J."/>
            <person name="Jiang H."/>
            <person name="Jhangiani S.N."/>
            <person name="Agravi P."/>
            <person name="Goodspeed R."/>
            <person name="Gross S."/>
            <person name="Mandapat C."/>
            <person name="Jackson L."/>
            <person name="Mathew T."/>
            <person name="Pu L."/>
            <person name="Thornton R."/>
            <person name="Saada N."/>
            <person name="Wilczek-Boney K.B."/>
            <person name="Lee S."/>
            <person name="Kovar C."/>
            <person name="Wu Y."/>
            <person name="Scherer S.E."/>
            <person name="Worley K.C."/>
            <person name="Muzny D.M."/>
            <person name="Gibbs R."/>
        </authorList>
    </citation>
    <scope>NUCLEOTIDE SEQUENCE</scope>
    <source>
        <strain evidence="8">Brora</strain>
    </source>
</reference>
<feature type="domain" description="DNA helicase Pif1-like 2B" evidence="5">
    <location>
        <begin position="417"/>
        <end position="460"/>
    </location>
</feature>
<dbReference type="GO" id="GO:0006281">
    <property type="term" value="P:DNA repair"/>
    <property type="evidence" value="ECO:0007669"/>
    <property type="project" value="UniProtKB-KW"/>
</dbReference>
<dbReference type="PANTHER" id="PTHR47642:SF7">
    <property type="entry name" value="ATP-DEPENDENT DNA HELICASE PIF1"/>
    <property type="match status" value="1"/>
</dbReference>
<keyword evidence="2" id="KW-0067">ATP-binding</keyword>
<evidence type="ECO:0000256" key="2">
    <source>
        <dbReference type="RuleBase" id="RU363044"/>
    </source>
</evidence>
<evidence type="ECO:0000259" key="4">
    <source>
        <dbReference type="Pfam" id="PF05970"/>
    </source>
</evidence>
<dbReference type="EnsemblMetazoa" id="SMAR007548-RA">
    <property type="protein sequence ID" value="SMAR007548-PA"/>
    <property type="gene ID" value="SMAR007548"/>
</dbReference>
<evidence type="ECO:0000259" key="6">
    <source>
        <dbReference type="Pfam" id="PF25344"/>
    </source>
</evidence>
<dbReference type="OMA" id="SSAWESC"/>
<dbReference type="Pfam" id="PF05970">
    <property type="entry name" value="PIF1"/>
    <property type="match status" value="1"/>
</dbReference>
<dbReference type="GO" id="GO:0005524">
    <property type="term" value="F:ATP binding"/>
    <property type="evidence" value="ECO:0007669"/>
    <property type="project" value="UniProtKB-KW"/>
</dbReference>
<protein>
    <recommendedName>
        <fullName evidence="2">ATP-dependent DNA helicase</fullName>
        <ecNumber evidence="2">5.6.2.3</ecNumber>
    </recommendedName>
</protein>
<evidence type="ECO:0000256" key="3">
    <source>
        <dbReference type="SAM" id="MobiDB-lite"/>
    </source>
</evidence>
<dbReference type="FunFam" id="3.40.50.300:FF:003367">
    <property type="entry name" value="ATP-dependent DNA helicase PIF1"/>
    <property type="match status" value="1"/>
</dbReference>
<accession>T1J1X4</accession>
<dbReference type="InterPro" id="IPR051055">
    <property type="entry name" value="PIF1_helicase"/>
</dbReference>
<keyword evidence="2" id="KW-0227">DNA damage</keyword>
<comment type="catalytic activity">
    <reaction evidence="2">
        <text>ATP + H2O = ADP + phosphate + H(+)</text>
        <dbReference type="Rhea" id="RHEA:13065"/>
        <dbReference type="ChEBI" id="CHEBI:15377"/>
        <dbReference type="ChEBI" id="CHEBI:15378"/>
        <dbReference type="ChEBI" id="CHEBI:30616"/>
        <dbReference type="ChEBI" id="CHEBI:43474"/>
        <dbReference type="ChEBI" id="CHEBI:456216"/>
        <dbReference type="EC" id="5.6.2.3"/>
    </reaction>
</comment>
<dbReference type="SUPFAM" id="SSF52540">
    <property type="entry name" value="P-loop containing nucleoside triphosphate hydrolases"/>
    <property type="match status" value="2"/>
</dbReference>
<feature type="compositionally biased region" description="Low complexity" evidence="3">
    <location>
        <begin position="135"/>
        <end position="147"/>
    </location>
</feature>